<protein>
    <submittedName>
        <fullName evidence="2">rRNA biogenesis protein rrp5, putative</fullName>
    </submittedName>
</protein>
<gene>
    <name evidence="2" type="primary">CKL_2664</name>
    <name evidence="2" type="ORF">O9U_10270</name>
</gene>
<dbReference type="AlphaFoldDB" id="S6FSQ4"/>
<comment type="caution">
    <text evidence="2">The sequence shown here is derived from an EMBL/GenBank/DDBJ whole genome shotgun (WGS) entry which is preliminary data.</text>
</comment>
<evidence type="ECO:0000313" key="2">
    <source>
        <dbReference type="EMBL" id="CDG04262.1"/>
    </source>
</evidence>
<accession>S6FSQ4</accession>
<dbReference type="Proteomes" id="UP000015361">
    <property type="component" value="Unassembled WGS sequence"/>
</dbReference>
<reference evidence="2 3" key="1">
    <citation type="journal article" date="2013" name="Appl. Environ. Microbiol.">
        <title>The Carbohydrate Metabolism Signature of Lactococcus lactis Strain A12 Reveals Its Sourdough Ecosystem Origin.</title>
        <authorList>
            <person name="Passerini D."/>
            <person name="Coddeville M."/>
            <person name="Le Bourgeois P."/>
            <person name="Loubiere P."/>
            <person name="Ritzenthaler P."/>
            <person name="Fontagne-Faucher C."/>
            <person name="Daveran-Mingot M.L."/>
            <person name="Cocaign-Bousquet M."/>
        </authorList>
    </citation>
    <scope>NUCLEOTIDE SEQUENCE [LARGE SCALE GENOMIC DNA]</scope>
    <source>
        <strain evidence="2 3">A12</strain>
    </source>
</reference>
<dbReference type="EMBL" id="CBLU010000006">
    <property type="protein sequence ID" value="CDG04262.1"/>
    <property type="molecule type" value="Genomic_DNA"/>
</dbReference>
<evidence type="ECO:0000313" key="3">
    <source>
        <dbReference type="Proteomes" id="UP000015361"/>
    </source>
</evidence>
<organism evidence="2 3">
    <name type="scientific">Lactococcus lactis subsp. lactis A12</name>
    <dbReference type="NCBI Taxonomy" id="1137134"/>
    <lineage>
        <taxon>Bacteria</taxon>
        <taxon>Bacillati</taxon>
        <taxon>Bacillota</taxon>
        <taxon>Bacilli</taxon>
        <taxon>Lactobacillales</taxon>
        <taxon>Streptococcaceae</taxon>
        <taxon>Lactococcus</taxon>
    </lineage>
</organism>
<sequence>MSKTKLLLDVIENLHGLADSLQIIADAMMQGEPQDSPVTKSPEETKEQPKPDVTLEEVRAVLARKSQEGFTAQVKSIIERFGATKLSEIDSKDFEEVLLAAEELTND</sequence>
<evidence type="ECO:0000256" key="1">
    <source>
        <dbReference type="SAM" id="MobiDB-lite"/>
    </source>
</evidence>
<name>S6FSQ4_LACLL</name>
<feature type="compositionally biased region" description="Basic and acidic residues" evidence="1">
    <location>
        <begin position="41"/>
        <end position="50"/>
    </location>
</feature>
<proteinExistence type="predicted"/>
<dbReference type="RefSeq" id="WP_021722322.1">
    <property type="nucleotide sequence ID" value="NZ_CBLU010000006.1"/>
</dbReference>
<feature type="region of interest" description="Disordered" evidence="1">
    <location>
        <begin position="28"/>
        <end position="53"/>
    </location>
</feature>